<organism evidence="9 10">
    <name type="scientific">Zophobas morio</name>
    <dbReference type="NCBI Taxonomy" id="2755281"/>
    <lineage>
        <taxon>Eukaryota</taxon>
        <taxon>Metazoa</taxon>
        <taxon>Ecdysozoa</taxon>
        <taxon>Arthropoda</taxon>
        <taxon>Hexapoda</taxon>
        <taxon>Insecta</taxon>
        <taxon>Pterygota</taxon>
        <taxon>Neoptera</taxon>
        <taxon>Endopterygota</taxon>
        <taxon>Coleoptera</taxon>
        <taxon>Polyphaga</taxon>
        <taxon>Cucujiformia</taxon>
        <taxon>Tenebrionidae</taxon>
        <taxon>Zophobas</taxon>
    </lineage>
</organism>
<dbReference type="Pfam" id="PF21549">
    <property type="entry name" value="PRDM2_PR"/>
    <property type="match status" value="1"/>
</dbReference>
<evidence type="ECO:0000256" key="5">
    <source>
        <dbReference type="PROSITE-ProRule" id="PRU00042"/>
    </source>
</evidence>
<feature type="domain" description="C2H2-type" evidence="7">
    <location>
        <begin position="611"/>
        <end position="638"/>
    </location>
</feature>
<sequence length="1405" mass="160275">MGIYAMSKKFQKEINRQVTSESVKSKRNELKVDENSALEVTVGFVNVKRWNLLKASFSCETNQSFATKLLDLAQDYLSRSACKTQDDKNSHKREDNESASPNKRRKNETKKDKKEVFITNEETVVRNSMDKSASEQHIQVHTENIMSSQIASEHQITPTHSANVQNYDLNNKDMSNKSVLNTEQKEEKVKKKKSTSIEKPPRKEKSTETKKRVDHDIRKAPELGLQTDNKIDAPKTVQETTDVSSRVAIKIKLCQNCNTHHIQDQCPLSYPNFIIPDAVDLNTWQNKYENLYADQTEIVKSEKESDHRSEDVNKFVFARASLPNFLQLIDTNTDHGLGVFAKIEIQEFTQFGPLVGKVVKEVDISEDSNMRDIWEICDETGGNIYFNTENLEISNWMRYVRPAAARDDKNITVITKKDVFYFITTKLIKNGEELLYWQDSTVTTNKKKMEKTSCGGCNMTFAHPLYYRTHCSVFHDIRYSLTIRKYHCKVCGAAVLGKENIMKHAAELHNGQGAYQCQFCKKFFLRLNYLEMHRTYGCSANPHRSRPLCDFCGRKFCQPQKLKVHIKRMHSDFAEVLKEFQCKNCLKILGSRAALQRHLKEVHQKQVDGACSCIRCGKHFQNKSNLKIHMLTHSGIKPFKCVVKSCNAAFTTKQCLQFHYKKVHSFTEDLMPKIERSIDYTFEAYSGLEDDEKNKNDPSGIQHNESNTATLDEDSEGDETSMDSKNVDDPPMVESPTQVQEECSPEPNPRASPPIETYNMNTVTTTMKILTKGSKKWIGDQPLQPLKPDLYQIDHRLKDDLPTVQLQVPETQAYDRTKMNPTNLNDFTRHEASNASLLVEAALDSVCSEPNIDIDVSTTPHCTDALVNNLYTLAPSDSLPDVTYSETVCINEPRDINLISPSVNDHISVTDELNDELRHNQNMGMDYSGFHQEDFSPGNSPEMHPRANFVRNYINTLSPHNQTYGQPKNLSPVPVPSPPRYDFGHTVPTDHLSSDDSNGMAAQNLSLHSKHDIQLDLSVYKSPYKVDGPSFSDRKDFRIKFDDLDKNKVYNLGMDANNKNYVDEDNNPLDGEQVEAINQNDLSSNIQVVDMKDKENEESERNGKYPDDFSTDIRGKFDIDLDLRLKTYDVESENLRARGLYESTNDLEFRNKTYDAIDNMESRNKAYDGTMESDFRTDRNFEPLVLNSSELQGLDMSARSFHNYSNINRYHHLYPDVDRVDLRLNYSPPAPSYTHADILRVVSLDLTPPGRHSVDLSLRTHPLHQIANSRLLSEHAIQTTQHRLLDQSRLLSSDLSGRILSDHTTNRILSNNDQLTSNHLLSADQRLLNDESRIISEQPRLLEQSRLIGDGRILAPTTPSGAVSPIPAFSGYSVSQSPYHPTPLAPRPHVSSPTPTPYHHYSTYY</sequence>
<dbReference type="GO" id="GO:0008270">
    <property type="term" value="F:zinc ion binding"/>
    <property type="evidence" value="ECO:0007669"/>
    <property type="project" value="UniProtKB-KW"/>
</dbReference>
<evidence type="ECO:0000256" key="6">
    <source>
        <dbReference type="SAM" id="MobiDB-lite"/>
    </source>
</evidence>
<dbReference type="SUPFAM" id="SSF57667">
    <property type="entry name" value="beta-beta-alpha zinc fingers"/>
    <property type="match status" value="2"/>
</dbReference>
<gene>
    <name evidence="9" type="ORF">Zmor_006927</name>
</gene>
<dbReference type="EMBL" id="JALNTZ010000002">
    <property type="protein sequence ID" value="KAJ3662586.1"/>
    <property type="molecule type" value="Genomic_DNA"/>
</dbReference>
<feature type="compositionally biased region" description="Polar residues" evidence="6">
    <location>
        <begin position="697"/>
        <end position="710"/>
    </location>
</feature>
<feature type="domain" description="C2H2-type" evidence="7">
    <location>
        <begin position="580"/>
        <end position="608"/>
    </location>
</feature>
<feature type="domain" description="C2H2-type" evidence="7">
    <location>
        <begin position="639"/>
        <end position="669"/>
    </location>
</feature>
<evidence type="ECO:0000256" key="2">
    <source>
        <dbReference type="ARBA" id="ARBA00022737"/>
    </source>
</evidence>
<feature type="region of interest" description="Disordered" evidence="6">
    <location>
        <begin position="165"/>
        <end position="215"/>
    </location>
</feature>
<comment type="caution">
    <text evidence="9">The sequence shown here is derived from an EMBL/GenBank/DDBJ whole genome shotgun (WGS) entry which is preliminary data.</text>
</comment>
<feature type="compositionally biased region" description="Basic and acidic residues" evidence="6">
    <location>
        <begin position="183"/>
        <end position="215"/>
    </location>
</feature>
<feature type="domain" description="C2H2-type" evidence="7">
    <location>
        <begin position="486"/>
        <end position="514"/>
    </location>
</feature>
<dbReference type="GO" id="GO:0008757">
    <property type="term" value="F:S-adenosylmethionine-dependent methyltransferase activity"/>
    <property type="evidence" value="ECO:0007669"/>
    <property type="project" value="UniProtKB-ARBA"/>
</dbReference>
<dbReference type="Gene3D" id="2.170.270.10">
    <property type="entry name" value="SET domain"/>
    <property type="match status" value="1"/>
</dbReference>
<evidence type="ECO:0000259" key="8">
    <source>
        <dbReference type="PROSITE" id="PS50280"/>
    </source>
</evidence>
<keyword evidence="4" id="KW-0862">Zinc</keyword>
<feature type="domain" description="C2H2-type" evidence="7">
    <location>
        <begin position="515"/>
        <end position="542"/>
    </location>
</feature>
<feature type="compositionally biased region" description="Basic and acidic residues" evidence="6">
    <location>
        <begin position="84"/>
        <end position="96"/>
    </location>
</feature>
<dbReference type="InterPro" id="IPR046341">
    <property type="entry name" value="SET_dom_sf"/>
</dbReference>
<dbReference type="GO" id="GO:0008170">
    <property type="term" value="F:N-methyltransferase activity"/>
    <property type="evidence" value="ECO:0007669"/>
    <property type="project" value="UniProtKB-ARBA"/>
</dbReference>
<keyword evidence="3 5" id="KW-0863">Zinc-finger</keyword>
<feature type="domain" description="C2H2-type" evidence="7">
    <location>
        <begin position="547"/>
        <end position="575"/>
    </location>
</feature>
<evidence type="ECO:0000256" key="1">
    <source>
        <dbReference type="ARBA" id="ARBA00022723"/>
    </source>
</evidence>
<dbReference type="Pfam" id="PF00096">
    <property type="entry name" value="zf-C2H2"/>
    <property type="match status" value="1"/>
</dbReference>
<evidence type="ECO:0000256" key="4">
    <source>
        <dbReference type="ARBA" id="ARBA00022833"/>
    </source>
</evidence>
<feature type="domain" description="SET" evidence="8">
    <location>
        <begin position="324"/>
        <end position="439"/>
    </location>
</feature>
<accession>A0AA38MN33</accession>
<protein>
    <recommendedName>
        <fullName evidence="11">PR domain zinc finger protein 4</fullName>
    </recommendedName>
</protein>
<evidence type="ECO:0000259" key="7">
    <source>
        <dbReference type="PROSITE" id="PS50157"/>
    </source>
</evidence>
<reference evidence="9" key="1">
    <citation type="journal article" date="2023" name="G3 (Bethesda)">
        <title>Whole genome assemblies of Zophobas morio and Tenebrio molitor.</title>
        <authorList>
            <person name="Kaur S."/>
            <person name="Stinson S.A."/>
            <person name="diCenzo G.C."/>
        </authorList>
    </citation>
    <scope>NUCLEOTIDE SEQUENCE</scope>
    <source>
        <strain evidence="9">QUZm001</strain>
    </source>
</reference>
<evidence type="ECO:0000313" key="9">
    <source>
        <dbReference type="EMBL" id="KAJ3662586.1"/>
    </source>
</evidence>
<dbReference type="PROSITE" id="PS00028">
    <property type="entry name" value="ZINC_FINGER_C2H2_1"/>
    <property type="match status" value="5"/>
</dbReference>
<evidence type="ECO:0000313" key="10">
    <source>
        <dbReference type="Proteomes" id="UP001168821"/>
    </source>
</evidence>
<dbReference type="PANTHER" id="PTHR24379">
    <property type="entry name" value="KRAB AND ZINC FINGER DOMAIN-CONTAINING"/>
    <property type="match status" value="1"/>
</dbReference>
<dbReference type="PROSITE" id="PS50280">
    <property type="entry name" value="SET"/>
    <property type="match status" value="1"/>
</dbReference>
<dbReference type="PANTHER" id="PTHR24379:SF121">
    <property type="entry name" value="C2H2-TYPE DOMAIN-CONTAINING PROTEIN"/>
    <property type="match status" value="1"/>
</dbReference>
<keyword evidence="1" id="KW-0479">Metal-binding</keyword>
<dbReference type="SMART" id="SM00355">
    <property type="entry name" value="ZnF_C2H2"/>
    <property type="match status" value="7"/>
</dbReference>
<feature type="compositionally biased region" description="Acidic residues" evidence="6">
    <location>
        <begin position="711"/>
        <end position="721"/>
    </location>
</feature>
<proteinExistence type="predicted"/>
<dbReference type="Gene3D" id="3.30.160.60">
    <property type="entry name" value="Classic Zinc Finger"/>
    <property type="match status" value="4"/>
</dbReference>
<keyword evidence="2" id="KW-0677">Repeat</keyword>
<dbReference type="InterPro" id="IPR001214">
    <property type="entry name" value="SET_dom"/>
</dbReference>
<name>A0AA38MN33_9CUCU</name>
<dbReference type="InterPro" id="IPR013087">
    <property type="entry name" value="Znf_C2H2_type"/>
</dbReference>
<dbReference type="InterPro" id="IPR036236">
    <property type="entry name" value="Znf_C2H2_sf"/>
</dbReference>
<evidence type="ECO:0000256" key="3">
    <source>
        <dbReference type="ARBA" id="ARBA00022771"/>
    </source>
</evidence>
<dbReference type="PROSITE" id="PS50157">
    <property type="entry name" value="ZINC_FINGER_C2H2_2"/>
    <property type="match status" value="6"/>
</dbReference>
<dbReference type="Proteomes" id="UP001168821">
    <property type="component" value="Unassembled WGS sequence"/>
</dbReference>
<feature type="region of interest" description="Disordered" evidence="6">
    <location>
        <begin position="1376"/>
        <end position="1405"/>
    </location>
</feature>
<feature type="compositionally biased region" description="Low complexity" evidence="6">
    <location>
        <begin position="1391"/>
        <end position="1405"/>
    </location>
</feature>
<feature type="region of interest" description="Disordered" evidence="6">
    <location>
        <begin position="82"/>
        <end position="136"/>
    </location>
</feature>
<dbReference type="GO" id="GO:0008276">
    <property type="term" value="F:protein methyltransferase activity"/>
    <property type="evidence" value="ECO:0007669"/>
    <property type="project" value="UniProtKB-ARBA"/>
</dbReference>
<evidence type="ECO:0008006" key="11">
    <source>
        <dbReference type="Google" id="ProtNLM"/>
    </source>
</evidence>
<keyword evidence="10" id="KW-1185">Reference proteome</keyword>
<feature type="region of interest" description="Disordered" evidence="6">
    <location>
        <begin position="689"/>
        <end position="757"/>
    </location>
</feature>